<dbReference type="OrthoDB" id="10068793at2759"/>
<accession>A0A0D0CAH3</accession>
<dbReference type="InterPro" id="IPR025554">
    <property type="entry name" value="DUF4140"/>
</dbReference>
<dbReference type="Pfam" id="PF13598">
    <property type="entry name" value="DUF4139"/>
    <property type="match status" value="1"/>
</dbReference>
<evidence type="ECO:0000313" key="5">
    <source>
        <dbReference type="EMBL" id="KIK59449.1"/>
    </source>
</evidence>
<name>A0A0D0CAH3_9AGAR</name>
<evidence type="ECO:0000313" key="6">
    <source>
        <dbReference type="Proteomes" id="UP000053593"/>
    </source>
</evidence>
<feature type="coiled-coil region" evidence="1">
    <location>
        <begin position="128"/>
        <end position="155"/>
    </location>
</feature>
<keyword evidence="6" id="KW-1185">Reference proteome</keyword>
<evidence type="ECO:0008006" key="7">
    <source>
        <dbReference type="Google" id="ProtNLM"/>
    </source>
</evidence>
<feature type="domain" description="DUF4140" evidence="4">
    <location>
        <begin position="25"/>
        <end position="113"/>
    </location>
</feature>
<dbReference type="InterPro" id="IPR011935">
    <property type="entry name" value="CHP02231"/>
</dbReference>
<evidence type="ECO:0000259" key="3">
    <source>
        <dbReference type="Pfam" id="PF13598"/>
    </source>
</evidence>
<dbReference type="Pfam" id="PF13600">
    <property type="entry name" value="DUF4140"/>
    <property type="match status" value="1"/>
</dbReference>
<dbReference type="HOGENOM" id="CLU_010457_2_0_1"/>
<feature type="compositionally biased region" description="Polar residues" evidence="2">
    <location>
        <begin position="496"/>
        <end position="507"/>
    </location>
</feature>
<sequence>MATLPPLTANIINLVSLTDGKLLHVSLYTGHAELRRLFKFNVQAGQNQLYINSLLNDIQDDSLRVQGHGDAVIHNVSLSFIPWEPASTKMNLVQSAISQCQTASRALESYISSITVVDVPLDQVGVFIDTYSAQARKIDEELARLRKEEIELYREIRAGVAVGLSAESEGEVEVELLYAVSFCSWEAVYNIHVGLEERENPQTVLVYKAVISQNTGEDWTDVPLTLKTTTPSYGAQILKLKSLKLSSSKPPSRHFDRGRRLGHEHYQPCEISIDYSRSRTPSPVRQPPPRAVGLNVTSKGDGQFSHLVFQVPGLISVSGDGRMHRITVIELKELETKLWWLAVPKRDTSVLLNAKIKNTSPYVLMPGNASMYVDGTFISRSKIPVAGPEETIDCSLGFDSSIKITEHPISSKISHHLSFTGFNSLRSFGTTKTTSTLYSRRITILNAKPIRIDALKLLDQIPVSESEGIMVKILKPAELNKPGKSSGSEAGRDTGATASIPTPVQSPLDTGRVQITAQWDSADADKELPLLPGSRNTAKSEGKMSWLLYDIPAQGTVNLVTEWEVLAASSLQIFEQEE</sequence>
<keyword evidence="1" id="KW-0175">Coiled coil</keyword>
<feature type="region of interest" description="Disordered" evidence="2">
    <location>
        <begin position="480"/>
        <end position="507"/>
    </location>
</feature>
<dbReference type="EMBL" id="KN834779">
    <property type="protein sequence ID" value="KIK59449.1"/>
    <property type="molecule type" value="Genomic_DNA"/>
</dbReference>
<dbReference type="InterPro" id="IPR037291">
    <property type="entry name" value="DUF4139"/>
</dbReference>
<evidence type="ECO:0000259" key="4">
    <source>
        <dbReference type="Pfam" id="PF13600"/>
    </source>
</evidence>
<dbReference type="PANTHER" id="PTHR31005:SF8">
    <property type="entry name" value="DUF4139 DOMAIN-CONTAINING PROTEIN"/>
    <property type="match status" value="1"/>
</dbReference>
<gene>
    <name evidence="5" type="ORF">GYMLUDRAFT_1004166</name>
</gene>
<dbReference type="PANTHER" id="PTHR31005">
    <property type="entry name" value="DUF4139 DOMAIN-CONTAINING PROTEIN"/>
    <property type="match status" value="1"/>
</dbReference>
<dbReference type="AlphaFoldDB" id="A0A0D0CAH3"/>
<reference evidence="5 6" key="1">
    <citation type="submission" date="2014-04" db="EMBL/GenBank/DDBJ databases">
        <title>Evolutionary Origins and Diversification of the Mycorrhizal Mutualists.</title>
        <authorList>
            <consortium name="DOE Joint Genome Institute"/>
            <consortium name="Mycorrhizal Genomics Consortium"/>
            <person name="Kohler A."/>
            <person name="Kuo A."/>
            <person name="Nagy L.G."/>
            <person name="Floudas D."/>
            <person name="Copeland A."/>
            <person name="Barry K.W."/>
            <person name="Cichocki N."/>
            <person name="Veneault-Fourrey C."/>
            <person name="LaButti K."/>
            <person name="Lindquist E.A."/>
            <person name="Lipzen A."/>
            <person name="Lundell T."/>
            <person name="Morin E."/>
            <person name="Murat C."/>
            <person name="Riley R."/>
            <person name="Ohm R."/>
            <person name="Sun H."/>
            <person name="Tunlid A."/>
            <person name="Henrissat B."/>
            <person name="Grigoriev I.V."/>
            <person name="Hibbett D.S."/>
            <person name="Martin F."/>
        </authorList>
    </citation>
    <scope>NUCLEOTIDE SEQUENCE [LARGE SCALE GENOMIC DNA]</scope>
    <source>
        <strain evidence="5 6">FD-317 M1</strain>
    </source>
</reference>
<dbReference type="Proteomes" id="UP000053593">
    <property type="component" value="Unassembled WGS sequence"/>
</dbReference>
<dbReference type="NCBIfam" id="TIGR02231">
    <property type="entry name" value="mucoidy inhibitor MuiA family protein"/>
    <property type="match status" value="1"/>
</dbReference>
<organism evidence="5 6">
    <name type="scientific">Collybiopsis luxurians FD-317 M1</name>
    <dbReference type="NCBI Taxonomy" id="944289"/>
    <lineage>
        <taxon>Eukaryota</taxon>
        <taxon>Fungi</taxon>
        <taxon>Dikarya</taxon>
        <taxon>Basidiomycota</taxon>
        <taxon>Agaricomycotina</taxon>
        <taxon>Agaricomycetes</taxon>
        <taxon>Agaricomycetidae</taxon>
        <taxon>Agaricales</taxon>
        <taxon>Marasmiineae</taxon>
        <taxon>Omphalotaceae</taxon>
        <taxon>Collybiopsis</taxon>
        <taxon>Collybiopsis luxurians</taxon>
    </lineage>
</organism>
<protein>
    <recommendedName>
        <fullName evidence="7">Mucoidy inhibitor A</fullName>
    </recommendedName>
</protein>
<proteinExistence type="predicted"/>
<evidence type="ECO:0000256" key="1">
    <source>
        <dbReference type="SAM" id="Coils"/>
    </source>
</evidence>
<evidence type="ECO:0000256" key="2">
    <source>
        <dbReference type="SAM" id="MobiDB-lite"/>
    </source>
</evidence>
<feature type="domain" description="DUF4139" evidence="3">
    <location>
        <begin position="174"/>
        <end position="478"/>
    </location>
</feature>